<feature type="non-terminal residue" evidence="1">
    <location>
        <position position="1"/>
    </location>
</feature>
<dbReference type="OrthoDB" id="484001at2759"/>
<keyword evidence="2" id="KW-1185">Reference proteome</keyword>
<protein>
    <submittedName>
        <fullName evidence="1">Uncharacterized protein</fullName>
    </submittedName>
</protein>
<evidence type="ECO:0000313" key="2">
    <source>
        <dbReference type="Proteomes" id="UP000649617"/>
    </source>
</evidence>
<gene>
    <name evidence="1" type="ORF">SPIL2461_LOCUS12053</name>
</gene>
<name>A0A812SFI1_SYMPI</name>
<accession>A0A812SFI1</accession>
<evidence type="ECO:0000313" key="1">
    <source>
        <dbReference type="EMBL" id="CAE7474540.1"/>
    </source>
</evidence>
<comment type="caution">
    <text evidence="1">The sequence shown here is derived from an EMBL/GenBank/DDBJ whole genome shotgun (WGS) entry which is preliminary data.</text>
</comment>
<proteinExistence type="predicted"/>
<dbReference type="EMBL" id="CAJNIZ010024176">
    <property type="protein sequence ID" value="CAE7474540.1"/>
    <property type="molecule type" value="Genomic_DNA"/>
</dbReference>
<dbReference type="AlphaFoldDB" id="A0A812SFI1"/>
<reference evidence="1" key="1">
    <citation type="submission" date="2021-02" db="EMBL/GenBank/DDBJ databases">
        <authorList>
            <person name="Dougan E. K."/>
            <person name="Rhodes N."/>
            <person name="Thang M."/>
            <person name="Chan C."/>
        </authorList>
    </citation>
    <scope>NUCLEOTIDE SEQUENCE</scope>
</reference>
<dbReference type="Proteomes" id="UP000649617">
    <property type="component" value="Unassembled WGS sequence"/>
</dbReference>
<organism evidence="1 2">
    <name type="scientific">Symbiodinium pilosum</name>
    <name type="common">Dinoflagellate</name>
    <dbReference type="NCBI Taxonomy" id="2952"/>
    <lineage>
        <taxon>Eukaryota</taxon>
        <taxon>Sar</taxon>
        <taxon>Alveolata</taxon>
        <taxon>Dinophyceae</taxon>
        <taxon>Suessiales</taxon>
        <taxon>Symbiodiniaceae</taxon>
        <taxon>Symbiodinium</taxon>
    </lineage>
</organism>
<sequence>MFRCMECNQMCPVPRSVTCGVFHLSGPKQISKEHHSKVCGLLQTFKPRFALLEHGLEDDEDFHTEYLAAGYVVAPIPLSTCPNMLYGNSVSWKLLLPAESEKTQKDVQDVNHLVTPFLKTIEPGISFGGIACCDQHEYEANLSVSKIYDCTVTGDMFKPFFFTHRFPPSEGQVLRMAKHFETSSESESEILWPSPISLWARDKRTMPKPGEGTPLANDVVWLGFLKYFADQIEKKAAEEIKKCRQALRRVRVTFHFCESEDAANQLKWTIEQNVDNIASNQTLK</sequence>